<feature type="compositionally biased region" description="Pro residues" evidence="1">
    <location>
        <begin position="21"/>
        <end position="33"/>
    </location>
</feature>
<dbReference type="AlphaFoldDB" id="A0A1H6BZD3"/>
<dbReference type="Proteomes" id="UP000236728">
    <property type="component" value="Unassembled WGS sequence"/>
</dbReference>
<reference evidence="2 3" key="1">
    <citation type="submission" date="2016-10" db="EMBL/GenBank/DDBJ databases">
        <authorList>
            <person name="de Groot N.N."/>
        </authorList>
    </citation>
    <scope>NUCLEOTIDE SEQUENCE [LARGE SCALE GENOMIC DNA]</scope>
    <source>
        <strain evidence="2 3">DSM 22489</strain>
    </source>
</reference>
<evidence type="ECO:0000313" key="2">
    <source>
        <dbReference type="EMBL" id="SEG66060.1"/>
    </source>
</evidence>
<dbReference type="EMBL" id="FNVA01000008">
    <property type="protein sequence ID" value="SEG66060.1"/>
    <property type="molecule type" value="Genomic_DNA"/>
</dbReference>
<proteinExistence type="predicted"/>
<feature type="compositionally biased region" description="Polar residues" evidence="1">
    <location>
        <begin position="47"/>
        <end position="58"/>
    </location>
</feature>
<dbReference type="RefSeq" id="WP_200821602.1">
    <property type="nucleotide sequence ID" value="NZ_FNVA01000008.1"/>
</dbReference>
<gene>
    <name evidence="2" type="ORF">SAMN05421819_4093</name>
</gene>
<accession>A0A1H6BZD3</accession>
<organism evidence="2 3">
    <name type="scientific">Bryocella elongata</name>
    <dbReference type="NCBI Taxonomy" id="863522"/>
    <lineage>
        <taxon>Bacteria</taxon>
        <taxon>Pseudomonadati</taxon>
        <taxon>Acidobacteriota</taxon>
        <taxon>Terriglobia</taxon>
        <taxon>Terriglobales</taxon>
        <taxon>Acidobacteriaceae</taxon>
        <taxon>Bryocella</taxon>
    </lineage>
</organism>
<feature type="region of interest" description="Disordered" evidence="1">
    <location>
        <begin position="1"/>
        <end position="58"/>
    </location>
</feature>
<protein>
    <submittedName>
        <fullName evidence="2">Uncharacterized protein</fullName>
    </submittedName>
</protein>
<sequence>MSDDFETGRPAPHLPTDALPDPEPAAPSLPEPDPGIFQPDQPPAAEPNTSATAENKTR</sequence>
<keyword evidence="3" id="KW-1185">Reference proteome</keyword>
<name>A0A1H6BZD3_9BACT</name>
<evidence type="ECO:0000313" key="3">
    <source>
        <dbReference type="Proteomes" id="UP000236728"/>
    </source>
</evidence>
<evidence type="ECO:0000256" key="1">
    <source>
        <dbReference type="SAM" id="MobiDB-lite"/>
    </source>
</evidence>